<dbReference type="SFLD" id="SFLDS00005">
    <property type="entry name" value="Isoprenoid_Synthase_Type_I"/>
    <property type="match status" value="1"/>
</dbReference>
<dbReference type="Gene3D" id="1.10.600.10">
    <property type="entry name" value="Farnesyl Diphosphate Synthase"/>
    <property type="match status" value="1"/>
</dbReference>
<dbReference type="PROSITE" id="PS00723">
    <property type="entry name" value="POLYPRENYL_SYNTHASE_1"/>
    <property type="match status" value="1"/>
</dbReference>
<dbReference type="CDD" id="cd00685">
    <property type="entry name" value="Trans_IPPS_HT"/>
    <property type="match status" value="1"/>
</dbReference>
<dbReference type="GO" id="GO:0046872">
    <property type="term" value="F:metal ion binding"/>
    <property type="evidence" value="ECO:0007669"/>
    <property type="project" value="UniProtKB-KW"/>
</dbReference>
<dbReference type="InterPro" id="IPR033749">
    <property type="entry name" value="Polyprenyl_synt_CS"/>
</dbReference>
<dbReference type="NCBIfam" id="NF007877">
    <property type="entry name" value="PRK10581.1"/>
    <property type="match status" value="1"/>
</dbReference>
<dbReference type="STRING" id="1260251.SPISAL_06560"/>
<dbReference type="EC" id="2.5.1.10" evidence="8"/>
<organism evidence="8 9">
    <name type="scientific">Spiribacter salinus</name>
    <dbReference type="NCBI Taxonomy" id="1335746"/>
    <lineage>
        <taxon>Bacteria</taxon>
        <taxon>Pseudomonadati</taxon>
        <taxon>Pseudomonadota</taxon>
        <taxon>Gammaproteobacteria</taxon>
        <taxon>Chromatiales</taxon>
        <taxon>Ectothiorhodospiraceae</taxon>
        <taxon>Spiribacter</taxon>
    </lineage>
</organism>
<keyword evidence="5" id="KW-0460">Magnesium</keyword>
<dbReference type="GO" id="GO:0004337">
    <property type="term" value="F:(2E,6E)-farnesyl diphosphate synthase activity"/>
    <property type="evidence" value="ECO:0007669"/>
    <property type="project" value="UniProtKB-EC"/>
</dbReference>
<dbReference type="Pfam" id="PF00348">
    <property type="entry name" value="polyprenyl_synt"/>
    <property type="match status" value="1"/>
</dbReference>
<reference evidence="8 9" key="1">
    <citation type="submission" date="2019-06" db="EMBL/GenBank/DDBJ databases">
        <title>Metagenome assembled Genome of Spiribacter salinus SL48-SHIP from the microbial mat of Salt Lake 48 (Novosibirsk region, Russia).</title>
        <authorList>
            <person name="Shipova A."/>
            <person name="Rozanov A.S."/>
            <person name="Bryanskaya A.V."/>
            <person name="Peltek S.E."/>
        </authorList>
    </citation>
    <scope>NUCLEOTIDE SEQUENCE [LARGE SCALE GENOMIC DNA]</scope>
    <source>
        <strain evidence="8">SL48-SHIP-2</strain>
    </source>
</reference>
<evidence type="ECO:0000256" key="7">
    <source>
        <dbReference type="RuleBase" id="RU004466"/>
    </source>
</evidence>
<dbReference type="InterPro" id="IPR053378">
    <property type="entry name" value="Prenyl_diphosphate_synthase"/>
</dbReference>
<dbReference type="InterPro" id="IPR000092">
    <property type="entry name" value="Polyprenyl_synt"/>
</dbReference>
<evidence type="ECO:0000313" key="8">
    <source>
        <dbReference type="EMBL" id="TQF00758.1"/>
    </source>
</evidence>
<dbReference type="EMBL" id="VIFK01000005">
    <property type="protein sequence ID" value="TQF00758.1"/>
    <property type="molecule type" value="Genomic_DNA"/>
</dbReference>
<dbReference type="PANTHER" id="PTHR43281">
    <property type="entry name" value="FARNESYL DIPHOSPHATE SYNTHASE"/>
    <property type="match status" value="1"/>
</dbReference>
<evidence type="ECO:0000256" key="3">
    <source>
        <dbReference type="ARBA" id="ARBA00022679"/>
    </source>
</evidence>
<gene>
    <name evidence="8" type="primary">ispA</name>
    <name evidence="8" type="ORF">FKY71_01630</name>
</gene>
<dbReference type="GO" id="GO:0008654">
    <property type="term" value="P:phospholipid biosynthetic process"/>
    <property type="evidence" value="ECO:0007669"/>
    <property type="project" value="UniProtKB-ARBA"/>
</dbReference>
<dbReference type="PANTHER" id="PTHR43281:SF1">
    <property type="entry name" value="FARNESYL DIPHOSPHATE SYNTHASE"/>
    <property type="match status" value="1"/>
</dbReference>
<evidence type="ECO:0000256" key="2">
    <source>
        <dbReference type="ARBA" id="ARBA00006706"/>
    </source>
</evidence>
<evidence type="ECO:0000256" key="5">
    <source>
        <dbReference type="ARBA" id="ARBA00022842"/>
    </source>
</evidence>
<dbReference type="InterPro" id="IPR008949">
    <property type="entry name" value="Isoprenoid_synthase_dom_sf"/>
</dbReference>
<evidence type="ECO:0000256" key="4">
    <source>
        <dbReference type="ARBA" id="ARBA00022723"/>
    </source>
</evidence>
<comment type="cofactor">
    <cofactor evidence="1">
        <name>Mg(2+)</name>
        <dbReference type="ChEBI" id="CHEBI:18420"/>
    </cofactor>
</comment>
<dbReference type="FunFam" id="1.10.600.10:FF:000001">
    <property type="entry name" value="Geranylgeranyl diphosphate synthase"/>
    <property type="match status" value="1"/>
</dbReference>
<comment type="similarity">
    <text evidence="2 7">Belongs to the FPP/GGPP synthase family.</text>
</comment>
<dbReference type="NCBIfam" id="NF045485">
    <property type="entry name" value="FPPsyn"/>
    <property type="match status" value="1"/>
</dbReference>
<evidence type="ECO:0000256" key="6">
    <source>
        <dbReference type="ARBA" id="ARBA00023229"/>
    </source>
</evidence>
<dbReference type="GO" id="GO:0016114">
    <property type="term" value="P:terpenoid biosynthetic process"/>
    <property type="evidence" value="ECO:0007669"/>
    <property type="project" value="UniProtKB-ARBA"/>
</dbReference>
<evidence type="ECO:0000256" key="1">
    <source>
        <dbReference type="ARBA" id="ARBA00001946"/>
    </source>
</evidence>
<dbReference type="GO" id="GO:0005737">
    <property type="term" value="C:cytoplasm"/>
    <property type="evidence" value="ECO:0007669"/>
    <property type="project" value="UniProtKB-ARBA"/>
</dbReference>
<keyword evidence="3 7" id="KW-0808">Transferase</keyword>
<dbReference type="SUPFAM" id="SSF48576">
    <property type="entry name" value="Terpenoid synthases"/>
    <property type="match status" value="1"/>
</dbReference>
<name>A0A540VVI5_9GAMM</name>
<evidence type="ECO:0000313" key="9">
    <source>
        <dbReference type="Proteomes" id="UP000315400"/>
    </source>
</evidence>
<keyword evidence="4" id="KW-0479">Metal-binding</keyword>
<dbReference type="PROSITE" id="PS00444">
    <property type="entry name" value="POLYPRENYL_SYNTHASE_2"/>
    <property type="match status" value="1"/>
</dbReference>
<protein>
    <submittedName>
        <fullName evidence="8">(2E,6E)-farnesyl diphosphate synthase</fullName>
        <ecNumber evidence="8">2.5.1.10</ecNumber>
    </submittedName>
</protein>
<sequence>MNPLTDALTEGQQRVEAALQQVLPDPALTPVTLHEAMRYAVLGGGKRLRPFLVYQAGALFGETGSALDAPACAVELVHAYSLVHDDLPAMDDDDLRRGQPTCHRAYDEATAILVGDALQALAFRLIAGAEVPDIASRLAMIETLSQAIGSRGMVGGQAMDLGAVGQRLDAAELEDMHIHKTGALILASLRLGSLCTGLGGAAAREQLDRYGRCIGLAFQVQDDILDVSGDPATLGKVSGADARRDKPSYPSLLGLAEAKRFAMELRDEAISALDGFGAEADTLRALANYIVEREH</sequence>
<dbReference type="SFLD" id="SFLDG01017">
    <property type="entry name" value="Polyprenyl_Transferase_Like"/>
    <property type="match status" value="1"/>
</dbReference>
<proteinExistence type="inferred from homology"/>
<accession>A0A540VVI5</accession>
<dbReference type="AlphaFoldDB" id="A0A540VVI5"/>
<keyword evidence="6" id="KW-0414">Isoprene biosynthesis</keyword>
<comment type="caution">
    <text evidence="8">The sequence shown here is derived from an EMBL/GenBank/DDBJ whole genome shotgun (WGS) entry which is preliminary data.</text>
</comment>
<dbReference type="Proteomes" id="UP000315400">
    <property type="component" value="Unassembled WGS sequence"/>
</dbReference>